<dbReference type="PROSITE" id="PS00455">
    <property type="entry name" value="AMP_BINDING"/>
    <property type="match status" value="1"/>
</dbReference>
<reference evidence="4" key="1">
    <citation type="submission" date="2019-11" db="EMBL/GenBank/DDBJ databases">
        <title>Microbial mats filling the niche in hypersaline microbial mats.</title>
        <authorList>
            <person name="Wong H.L."/>
            <person name="Macleod F.I."/>
            <person name="White R.A. III"/>
            <person name="Burns B.P."/>
        </authorList>
    </citation>
    <scope>NUCLEOTIDE SEQUENCE</scope>
    <source>
        <strain evidence="4">Rbin_158</strain>
    </source>
</reference>
<dbReference type="PROSITE" id="PS50075">
    <property type="entry name" value="CARRIER"/>
    <property type="match status" value="1"/>
</dbReference>
<feature type="non-terminal residue" evidence="4">
    <location>
        <position position="1"/>
    </location>
</feature>
<dbReference type="FunFam" id="3.40.50.12780:FF:000012">
    <property type="entry name" value="Non-ribosomal peptide synthetase"/>
    <property type="match status" value="1"/>
</dbReference>
<evidence type="ECO:0000256" key="1">
    <source>
        <dbReference type="ARBA" id="ARBA00022450"/>
    </source>
</evidence>
<accession>A0A9D5JV83</accession>
<proteinExistence type="predicted"/>
<dbReference type="SMART" id="SM00823">
    <property type="entry name" value="PKS_PP"/>
    <property type="match status" value="1"/>
</dbReference>
<dbReference type="NCBIfam" id="TIGR01733">
    <property type="entry name" value="AA-adenyl-dom"/>
    <property type="match status" value="1"/>
</dbReference>
<dbReference type="Gene3D" id="3.30.300.30">
    <property type="match status" value="1"/>
</dbReference>
<dbReference type="InterPro" id="IPR020845">
    <property type="entry name" value="AMP-binding_CS"/>
</dbReference>
<dbReference type="GO" id="GO:0044550">
    <property type="term" value="P:secondary metabolite biosynthetic process"/>
    <property type="evidence" value="ECO:0007669"/>
    <property type="project" value="UniProtKB-ARBA"/>
</dbReference>
<dbReference type="Gene3D" id="2.30.38.10">
    <property type="entry name" value="Luciferase, Domain 3"/>
    <property type="match status" value="1"/>
</dbReference>
<dbReference type="Gene3D" id="3.40.50.980">
    <property type="match status" value="2"/>
</dbReference>
<dbReference type="InterPro" id="IPR000873">
    <property type="entry name" value="AMP-dep_synth/lig_dom"/>
</dbReference>
<dbReference type="InterPro" id="IPR036736">
    <property type="entry name" value="ACP-like_sf"/>
</dbReference>
<dbReference type="FunFam" id="3.30.300.30:FF:000010">
    <property type="entry name" value="Enterobactin synthetase component F"/>
    <property type="match status" value="1"/>
</dbReference>
<dbReference type="AlphaFoldDB" id="A0A9D5JV83"/>
<evidence type="ECO:0000259" key="3">
    <source>
        <dbReference type="PROSITE" id="PS50075"/>
    </source>
</evidence>
<dbReference type="PROSITE" id="PS00012">
    <property type="entry name" value="PHOSPHOPANTETHEINE"/>
    <property type="match status" value="1"/>
</dbReference>
<name>A0A9D5JV83_9BACT</name>
<dbReference type="GO" id="GO:0072330">
    <property type="term" value="P:monocarboxylic acid biosynthetic process"/>
    <property type="evidence" value="ECO:0007669"/>
    <property type="project" value="UniProtKB-ARBA"/>
</dbReference>
<evidence type="ECO:0000313" key="4">
    <source>
        <dbReference type="EMBL" id="MBD3324547.1"/>
    </source>
</evidence>
<dbReference type="Pfam" id="PF00550">
    <property type="entry name" value="PP-binding"/>
    <property type="match status" value="1"/>
</dbReference>
<evidence type="ECO:0000256" key="2">
    <source>
        <dbReference type="ARBA" id="ARBA00022553"/>
    </source>
</evidence>
<keyword evidence="1" id="KW-0596">Phosphopantetheine</keyword>
<dbReference type="InterPro" id="IPR020806">
    <property type="entry name" value="PKS_PP-bd"/>
</dbReference>
<protein>
    <submittedName>
        <fullName evidence="4">Amino acid adenylation domain-containing protein</fullName>
    </submittedName>
</protein>
<dbReference type="InterPro" id="IPR009081">
    <property type="entry name" value="PP-bd_ACP"/>
</dbReference>
<dbReference type="InterPro" id="IPR010071">
    <property type="entry name" value="AA_adenyl_dom"/>
</dbReference>
<dbReference type="FunFam" id="1.10.1200.10:FF:000016">
    <property type="entry name" value="Non-ribosomal peptide synthase"/>
    <property type="match status" value="1"/>
</dbReference>
<organism evidence="4 5">
    <name type="scientific">candidate division KSB3 bacterium</name>
    <dbReference type="NCBI Taxonomy" id="2044937"/>
    <lineage>
        <taxon>Bacteria</taxon>
        <taxon>candidate division KSB3</taxon>
    </lineage>
</organism>
<dbReference type="Gene3D" id="3.40.50.1820">
    <property type="entry name" value="alpha/beta hydrolase"/>
    <property type="match status" value="1"/>
</dbReference>
<dbReference type="Proteomes" id="UP000649604">
    <property type="component" value="Unassembled WGS sequence"/>
</dbReference>
<dbReference type="EMBL" id="WJJP01000255">
    <property type="protein sequence ID" value="MBD3324547.1"/>
    <property type="molecule type" value="Genomic_DNA"/>
</dbReference>
<dbReference type="FunFam" id="2.30.38.10:FF:000001">
    <property type="entry name" value="Non-ribosomal peptide synthetase PvdI"/>
    <property type="match status" value="1"/>
</dbReference>
<dbReference type="PANTHER" id="PTHR45527:SF1">
    <property type="entry name" value="FATTY ACID SYNTHASE"/>
    <property type="match status" value="1"/>
</dbReference>
<comment type="caution">
    <text evidence="4">The sequence shown here is derived from an EMBL/GenBank/DDBJ whole genome shotgun (WGS) entry which is preliminary data.</text>
</comment>
<dbReference type="CDD" id="cd12117">
    <property type="entry name" value="A_NRPS_Srf_like"/>
    <property type="match status" value="1"/>
</dbReference>
<dbReference type="InterPro" id="IPR006162">
    <property type="entry name" value="Ppantetheine_attach_site"/>
</dbReference>
<dbReference type="PANTHER" id="PTHR45527">
    <property type="entry name" value="NONRIBOSOMAL PEPTIDE SYNTHETASE"/>
    <property type="match status" value="1"/>
</dbReference>
<dbReference type="Pfam" id="PF13193">
    <property type="entry name" value="AMP-binding_C"/>
    <property type="match status" value="1"/>
</dbReference>
<evidence type="ECO:0000313" key="5">
    <source>
        <dbReference type="Proteomes" id="UP000649604"/>
    </source>
</evidence>
<keyword evidence="2" id="KW-0597">Phosphoprotein</keyword>
<dbReference type="InterPro" id="IPR029058">
    <property type="entry name" value="AB_hydrolase_fold"/>
</dbReference>
<dbReference type="SUPFAM" id="SSF56801">
    <property type="entry name" value="Acetyl-CoA synthetase-like"/>
    <property type="match status" value="1"/>
</dbReference>
<dbReference type="InterPro" id="IPR045851">
    <property type="entry name" value="AMP-bd_C_sf"/>
</dbReference>
<dbReference type="FunFam" id="3.40.50.980:FF:000001">
    <property type="entry name" value="Non-ribosomal peptide synthetase"/>
    <property type="match status" value="1"/>
</dbReference>
<gene>
    <name evidence="4" type="ORF">GF339_08175</name>
</gene>
<dbReference type="GO" id="GO:0043041">
    <property type="term" value="P:amino acid activation for nonribosomal peptide biosynthetic process"/>
    <property type="evidence" value="ECO:0007669"/>
    <property type="project" value="TreeGrafter"/>
</dbReference>
<feature type="domain" description="Carrier" evidence="3">
    <location>
        <begin position="538"/>
        <end position="613"/>
    </location>
</feature>
<sequence length="652" mass="72910">VAEIPLMSETERQQVLVEWNQTQTAYPRNACIHSLFAEQTAQFPDRIAVICEDQQFTYRELHLRSNQLARYLTRFGIEKEMAVGLCVERSFEMIVGILGILKAGGAYVPLDPTYPRQRLQFMIEDAGLALTLAQEKFAPGFSDADVQIVCLDADWETIASERSEDLESATTADDLAYIMFTSGSTGRPKGVEIPHRAVVRLVKNTTYLDFTPDEVFLQLAPISFDASTLEIWGALLHGAHLVMMPPHQPSLEELGRALQDCQITTLWLTAGLFHLMVDQQLEALCAVRRVLAGGDILSVPHVRKFLDAADGASQLINGYGPTENTTFTCCYPITDPTAIKNSVPIGRPIANTQVYILDHLLQPVPIGVPGELYTSGDGLARGYRGHPELTDEKFIPNPFRSVPTDRMYKTGDLVRYLPDGTIEFLGRADYQVKIRGFRVELGEIETVMAQSPDIREVAVIAREDTPGDKRLVAYVVPQNDHMPATGEIRSFLLQYLPDYMIPSAFVVLESLPLNPNGKVDRQALPVPENALPTDQYVAPRTPVEEVLSTLWVEVLGVEQVGIHHDFFDLGGHSLLATQVISRIREMFQVELPLRRLFEVRTVAGMADVLVQHERIPGQIEKLARMHQKLNQMSEEEMQTLLQQKQQKKATVS</sequence>
<dbReference type="SUPFAM" id="SSF47336">
    <property type="entry name" value="ACP-like"/>
    <property type="match status" value="1"/>
</dbReference>
<dbReference type="Pfam" id="PF00501">
    <property type="entry name" value="AMP-binding"/>
    <property type="match status" value="1"/>
</dbReference>
<dbReference type="InterPro" id="IPR025110">
    <property type="entry name" value="AMP-bd_C"/>
</dbReference>
<dbReference type="GO" id="GO:0031177">
    <property type="term" value="F:phosphopantetheine binding"/>
    <property type="evidence" value="ECO:0007669"/>
    <property type="project" value="InterPro"/>
</dbReference>
<dbReference type="GO" id="GO:0005829">
    <property type="term" value="C:cytosol"/>
    <property type="evidence" value="ECO:0007669"/>
    <property type="project" value="TreeGrafter"/>
</dbReference>